<dbReference type="SUPFAM" id="SSF54236">
    <property type="entry name" value="Ubiquitin-like"/>
    <property type="match status" value="1"/>
</dbReference>
<accession>A0A899FY98</accession>
<dbReference type="Proteomes" id="UP000663699">
    <property type="component" value="Chromosome 5"/>
</dbReference>
<reference evidence="3" key="1">
    <citation type="submission" date="2020-06" db="EMBL/GenBank/DDBJ databases">
        <title>Genomes of multiple members of Pneumocystis genus reveal paths to human pathogen Pneumocystis jirovecii.</title>
        <authorList>
            <person name="Cisse O.H."/>
            <person name="Ma L."/>
            <person name="Dekker J."/>
            <person name="Khil P."/>
            <person name="Jo J."/>
            <person name="Brenchley J."/>
            <person name="Blair R."/>
            <person name="Pahar B."/>
            <person name="Chabe M."/>
            <person name="Van Rompay K.A."/>
            <person name="Keesler R."/>
            <person name="Sukura A."/>
            <person name="Hirsch V."/>
            <person name="Kutty G."/>
            <person name="Liu Y."/>
            <person name="Peng L."/>
            <person name="Chen J."/>
            <person name="Song J."/>
            <person name="Weissenbacher-Lang C."/>
            <person name="Xu J."/>
            <person name="Upham N.S."/>
            <person name="Stajich J.E."/>
            <person name="Cuomo C.A."/>
            <person name="Cushion M.T."/>
            <person name="Kovacs J.A."/>
        </authorList>
    </citation>
    <scope>NUCLEOTIDE SEQUENCE</scope>
    <source>
        <strain evidence="3">2A</strain>
    </source>
</reference>
<proteinExistence type="predicted"/>
<feature type="compositionally biased region" description="Basic residues" evidence="1">
    <location>
        <begin position="108"/>
        <end position="131"/>
    </location>
</feature>
<dbReference type="AlphaFoldDB" id="A0A899FY98"/>
<evidence type="ECO:0000259" key="2">
    <source>
        <dbReference type="PROSITE" id="PS50053"/>
    </source>
</evidence>
<evidence type="ECO:0000256" key="1">
    <source>
        <dbReference type="SAM" id="MobiDB-lite"/>
    </source>
</evidence>
<dbReference type="PROSITE" id="PS50053">
    <property type="entry name" value="UBIQUITIN_2"/>
    <property type="match status" value="1"/>
</dbReference>
<dbReference type="Gene3D" id="3.10.20.90">
    <property type="entry name" value="Phosphatidylinositol 3-kinase Catalytic Subunit, Chain A, domain 1"/>
    <property type="match status" value="2"/>
</dbReference>
<feature type="domain" description="Ubiquitin-like" evidence="2">
    <location>
        <begin position="375"/>
        <end position="448"/>
    </location>
</feature>
<dbReference type="InterPro" id="IPR000626">
    <property type="entry name" value="Ubiquitin-like_dom"/>
</dbReference>
<dbReference type="EMBL" id="CP054536">
    <property type="protein sequence ID" value="QSL65274.1"/>
    <property type="molecule type" value="Genomic_DNA"/>
</dbReference>
<name>A0A899FY98_9ASCO</name>
<organism evidence="3 4">
    <name type="scientific">Pneumocystis wakefieldiae</name>
    <dbReference type="NCBI Taxonomy" id="38082"/>
    <lineage>
        <taxon>Eukaryota</taxon>
        <taxon>Fungi</taxon>
        <taxon>Dikarya</taxon>
        <taxon>Ascomycota</taxon>
        <taxon>Taphrinomycotina</taxon>
        <taxon>Pneumocystomycetes</taxon>
        <taxon>Pneumocystaceae</taxon>
        <taxon>Pneumocystis</taxon>
    </lineage>
</organism>
<dbReference type="InterPro" id="IPR029071">
    <property type="entry name" value="Ubiquitin-like_domsf"/>
</dbReference>
<dbReference type="InterPro" id="IPR022617">
    <property type="entry name" value="Rad60/SUMO-like_dom"/>
</dbReference>
<sequence length="448" mass="52465">MLNSKNQEKNINKEKFQLKKDNKEIERQHDEEIMFFSRKKTSFKVPKAFTDVKYKYCNKKYDFSFDPTQISSSETFSSDENTLSSPRSVLSESIEDLSIVISPENKRSLKKNRSINISKKTHKNTHRKTSSKSHSESSSSLSPFDRKRSISLTPPPRLSKQIIQEGHRIYMNLTQETKTKKKVSKEVNNLEKNEKKDFYIYDNSNIEIYDQHSTNQTRNNDTTNPETKEFQENNEKLQIFEITVTGKKNIKTDDNFFPESWEEPISFKIYENQTFKVIKNSFCSYKKLNKSYYDEIILVFREQRIFESATPKGINMLKYGSKITMDAMSKKEYKHLISEKEQRKRLKDEDISDFSTPAEKALESMTYIIIDDPPIELILRDKSNESIELSIDANATISKLIETFKASKNIDPSTHITLMFEGEHLDPNLSISYYDFENGDLIDVRIKN</sequence>
<protein>
    <recommendedName>
        <fullName evidence="2">Ubiquitin-like domain-containing protein</fullName>
    </recommendedName>
</protein>
<keyword evidence="4" id="KW-1185">Reference proteome</keyword>
<dbReference type="CDD" id="cd01763">
    <property type="entry name" value="Ubl_SUMO_like"/>
    <property type="match status" value="1"/>
</dbReference>
<gene>
    <name evidence="3" type="ORF">MERGE_002583</name>
</gene>
<dbReference type="Pfam" id="PF11976">
    <property type="entry name" value="Rad60-SLD"/>
    <property type="match status" value="1"/>
</dbReference>
<feature type="region of interest" description="Disordered" evidence="1">
    <location>
        <begin position="108"/>
        <end position="160"/>
    </location>
</feature>
<dbReference type="OrthoDB" id="3365399at2759"/>
<feature type="region of interest" description="Disordered" evidence="1">
    <location>
        <begin position="1"/>
        <end position="23"/>
    </location>
</feature>
<evidence type="ECO:0000313" key="4">
    <source>
        <dbReference type="Proteomes" id="UP000663699"/>
    </source>
</evidence>
<dbReference type="SMART" id="SM00213">
    <property type="entry name" value="UBQ"/>
    <property type="match status" value="1"/>
</dbReference>
<evidence type="ECO:0000313" key="3">
    <source>
        <dbReference type="EMBL" id="QSL65274.1"/>
    </source>
</evidence>